<feature type="region of interest" description="Disordered" evidence="9">
    <location>
        <begin position="25"/>
        <end position="49"/>
    </location>
</feature>
<dbReference type="InterPro" id="IPR002092">
    <property type="entry name" value="DNA-dir_Rpol_phage-type"/>
</dbReference>
<dbReference type="GO" id="GO:0003677">
    <property type="term" value="F:DNA binding"/>
    <property type="evidence" value="ECO:0007669"/>
    <property type="project" value="InterPro"/>
</dbReference>
<gene>
    <name evidence="11" type="primary">S2B_gp054c</name>
</gene>
<evidence type="ECO:0000256" key="9">
    <source>
        <dbReference type="SAM" id="MobiDB-lite"/>
    </source>
</evidence>
<evidence type="ECO:0000256" key="2">
    <source>
        <dbReference type="ARBA" id="ARBA00012418"/>
    </source>
</evidence>
<keyword evidence="12" id="KW-1185">Reference proteome</keyword>
<dbReference type="Gene3D" id="1.10.287.280">
    <property type="match status" value="1"/>
</dbReference>
<comment type="catalytic activity">
    <reaction evidence="8">
        <text>RNA(n) + a ribonucleoside 5'-triphosphate = RNA(n+1) + diphosphate</text>
        <dbReference type="Rhea" id="RHEA:21248"/>
        <dbReference type="Rhea" id="RHEA-COMP:14527"/>
        <dbReference type="Rhea" id="RHEA-COMP:17342"/>
        <dbReference type="ChEBI" id="CHEBI:33019"/>
        <dbReference type="ChEBI" id="CHEBI:61557"/>
        <dbReference type="ChEBI" id="CHEBI:140395"/>
        <dbReference type="EC" id="2.7.7.6"/>
    </reaction>
</comment>
<dbReference type="PANTHER" id="PTHR10102">
    <property type="entry name" value="DNA-DIRECTED RNA POLYMERASE, MITOCHONDRIAL"/>
    <property type="match status" value="1"/>
</dbReference>
<evidence type="ECO:0000256" key="8">
    <source>
        <dbReference type="ARBA" id="ARBA00048552"/>
    </source>
</evidence>
<dbReference type="Gene3D" id="1.10.287.260">
    <property type="match status" value="1"/>
</dbReference>
<dbReference type="Gene3D" id="1.10.1320.10">
    <property type="entry name" value="DNA-directed RNA polymerase, N-terminal domain"/>
    <property type="match status" value="1"/>
</dbReference>
<evidence type="ECO:0000313" key="11">
    <source>
        <dbReference type="EMBL" id="QOC54168.1"/>
    </source>
</evidence>
<dbReference type="GO" id="GO:0006351">
    <property type="term" value="P:DNA-templated transcription"/>
    <property type="evidence" value="ECO:0007669"/>
    <property type="project" value="InterPro"/>
</dbReference>
<evidence type="ECO:0000313" key="12">
    <source>
        <dbReference type="Proteomes" id="UP000827856"/>
    </source>
</evidence>
<dbReference type="InterPro" id="IPR024075">
    <property type="entry name" value="DNA-dir_RNA_pol_helix_hairp_sf"/>
</dbReference>
<keyword evidence="5" id="KW-0548">Nucleotidyltransferase</keyword>
<sequence length="832" mass="92195">MTNTTDLREKIARQLELENESRALGASRYQSSRPLPWRTESASATEEAELPPGRQLLKLALEPAAAAFTEFVERVGQGGAGRRPRAYRVLSMIGAQEAAYLTGRVVVNAAASRLPLTTTAYAVAASLIEHIEMAQLKQRNKEGFKGLVKAQKRSTSSSKKRQAIKKIMENEDAKLEVPQAEQLQIGVKAIEMFISSSDLFVMETGLNKAGRATYYLRPTEALSVWLDRQHARCELLEPIHMPMVVRPRAWRTPFWGGYLTKRPGLRLVKQWNDAYHSELRNVDMKDVYDAVNAIQNTAWRINSQVLDVMRQVWDDGGNLGGLPKRDDMPMPTKPEGMDDSPELLREWKREAAQVHQLNAMALSKRLAFQQRLWIASKFAGEEAIYFPHELDFRGRVYPIPTGGPHPQADDSGKALLQFAEGKALGDAGAWWLAVHIANLFGVDKVSFKDRVDWVFANSAALVDSAENPLDGERFWTSADSPWCALAACMDWAGYLRQGGDYVSHTPVALDGSNSGLQHFSAMLRDPVGAAAVNLLPSEKPQDVYAQVAAKAQAKMDSMPTITVKTKVNGEEREERLPNPWIGGKVSRKIAKRPCMTYVYSATRFGMHDMILQTLKEIDKEYADAGKPPYLGGFDNYKAAQAMSYVIWDSIQEVVVAASGAMEWLRNAAKIATTSGQPIWWTTPMGLPVLQQYRQVHAQQIEVFIGGKRIVPVISVDGEGINRNAQINGIAPNFVHSNDAAHLMAVANACVNASITSIAVIHDSFGTHAADTHTLALLLKETFVTQYTPNVLARFREELIAQLPPEIGEQIPELPPLGTLDLVDVLRSDYVFA</sequence>
<reference evidence="11" key="1">
    <citation type="submission" date="2019-12" db="EMBL/GenBank/DDBJ databases">
        <title>S2B, a lysogenic bacteriophage that infects Caulobacter crescentus.</title>
        <authorList>
            <person name="Ely B."/>
            <person name="Berrios L."/>
            <person name="Thomas Q."/>
        </authorList>
    </citation>
    <scope>NUCLEOTIDE SEQUENCE</scope>
</reference>
<dbReference type="GO" id="GO:0003899">
    <property type="term" value="F:DNA-directed RNA polymerase activity"/>
    <property type="evidence" value="ECO:0007669"/>
    <property type="project" value="UniProtKB-EC"/>
</dbReference>
<dbReference type="InterPro" id="IPR043502">
    <property type="entry name" value="DNA/RNA_pol_sf"/>
</dbReference>
<name>A0AAE7MLF7_9CAUD</name>
<evidence type="ECO:0000256" key="7">
    <source>
        <dbReference type="ARBA" id="ARBA00023314"/>
    </source>
</evidence>
<evidence type="ECO:0000256" key="4">
    <source>
        <dbReference type="ARBA" id="ARBA00022679"/>
    </source>
</evidence>
<dbReference type="Pfam" id="PF00940">
    <property type="entry name" value="RNA_pol"/>
    <property type="match status" value="1"/>
</dbReference>
<dbReference type="InterPro" id="IPR046950">
    <property type="entry name" value="DNA-dir_Rpol_C_phage-type"/>
</dbReference>
<evidence type="ECO:0000256" key="5">
    <source>
        <dbReference type="ARBA" id="ARBA00022695"/>
    </source>
</evidence>
<protein>
    <recommendedName>
        <fullName evidence="2">DNA-directed RNA polymerase</fullName>
        <ecNumber evidence="2">2.7.7.6</ecNumber>
    </recommendedName>
</protein>
<dbReference type="Gene3D" id="1.10.150.20">
    <property type="entry name" value="5' to 3' exonuclease, C-terminal subdomain"/>
    <property type="match status" value="1"/>
</dbReference>
<feature type="region of interest" description="Disordered" evidence="9">
    <location>
        <begin position="320"/>
        <end position="340"/>
    </location>
</feature>
<keyword evidence="3" id="KW-0240">DNA-directed RNA polymerase</keyword>
<dbReference type="InterPro" id="IPR037159">
    <property type="entry name" value="RNA_POL_N_sf"/>
</dbReference>
<dbReference type="SMART" id="SM01311">
    <property type="entry name" value="RPOL_N"/>
    <property type="match status" value="1"/>
</dbReference>
<dbReference type="Proteomes" id="UP000827856">
    <property type="component" value="Segment"/>
</dbReference>
<organism evidence="11 12">
    <name type="scientific">Caulobacter phage S2B</name>
    <dbReference type="NCBI Taxonomy" id="2759120"/>
    <lineage>
        <taxon>Viruses</taxon>
        <taxon>Duplodnaviria</taxon>
        <taxon>Heunggongvirae</taxon>
        <taxon>Uroviricota</taxon>
        <taxon>Caudoviricetes</taxon>
        <taxon>Autographivirales</taxon>
        <taxon>Autographivirales incertae sedis</taxon>
        <taxon>Sumtervirus</taxon>
        <taxon>Sumtervirus S2B</taxon>
    </lineage>
</organism>
<accession>A0AAE7MLF7</accession>
<keyword evidence="4" id="KW-0808">Transferase</keyword>
<dbReference type="EMBL" id="MN857473">
    <property type="protein sequence ID" value="QOC54168.1"/>
    <property type="molecule type" value="Genomic_DNA"/>
</dbReference>
<evidence type="ECO:0000256" key="1">
    <source>
        <dbReference type="ARBA" id="ARBA00009493"/>
    </source>
</evidence>
<comment type="similarity">
    <text evidence="1">Belongs to the phage and mitochondrial RNA polymerase family.</text>
</comment>
<dbReference type="SUPFAM" id="SSF56672">
    <property type="entry name" value="DNA/RNA polymerases"/>
    <property type="match status" value="1"/>
</dbReference>
<dbReference type="GO" id="GO:0000428">
    <property type="term" value="C:DNA-directed RNA polymerase complex"/>
    <property type="evidence" value="ECO:0007669"/>
    <property type="project" value="UniProtKB-KW"/>
</dbReference>
<dbReference type="PANTHER" id="PTHR10102:SF0">
    <property type="entry name" value="DNA-DIRECTED RNA POLYMERASE, MITOCHONDRIAL"/>
    <property type="match status" value="1"/>
</dbReference>
<dbReference type="GO" id="GO:0019083">
    <property type="term" value="P:viral transcription"/>
    <property type="evidence" value="ECO:0007669"/>
    <property type="project" value="UniProtKB-KW"/>
</dbReference>
<evidence type="ECO:0000256" key="6">
    <source>
        <dbReference type="ARBA" id="ARBA00023163"/>
    </source>
</evidence>
<feature type="domain" description="DNA-directed RNA polymerase N-terminal" evidence="10">
    <location>
        <begin position="12"/>
        <end position="296"/>
    </location>
</feature>
<dbReference type="Pfam" id="PF14700">
    <property type="entry name" value="RPOL_N"/>
    <property type="match status" value="1"/>
</dbReference>
<keyword evidence="7" id="KW-1195">Viral transcription</keyword>
<evidence type="ECO:0000256" key="3">
    <source>
        <dbReference type="ARBA" id="ARBA00022478"/>
    </source>
</evidence>
<dbReference type="EC" id="2.7.7.6" evidence="2"/>
<evidence type="ECO:0000259" key="10">
    <source>
        <dbReference type="SMART" id="SM01311"/>
    </source>
</evidence>
<proteinExistence type="inferred from homology"/>
<dbReference type="InterPro" id="IPR029262">
    <property type="entry name" value="RPOL_N"/>
</dbReference>
<keyword evidence="6" id="KW-0804">Transcription</keyword>